<dbReference type="PROSITE" id="PS50977">
    <property type="entry name" value="HTH_TETR_2"/>
    <property type="match status" value="1"/>
</dbReference>
<evidence type="ECO:0000256" key="2">
    <source>
        <dbReference type="ARBA" id="ARBA00023125"/>
    </source>
</evidence>
<dbReference type="Proteomes" id="UP000198327">
    <property type="component" value="Unassembled WGS sequence"/>
</dbReference>
<keyword evidence="3" id="KW-0804">Transcription</keyword>
<dbReference type="PRINTS" id="PR00455">
    <property type="entry name" value="HTHTETR"/>
</dbReference>
<organism evidence="6 7">
    <name type="scientific">Rhodococcoides kyotonense</name>
    <dbReference type="NCBI Taxonomy" id="398843"/>
    <lineage>
        <taxon>Bacteria</taxon>
        <taxon>Bacillati</taxon>
        <taxon>Actinomycetota</taxon>
        <taxon>Actinomycetes</taxon>
        <taxon>Mycobacteriales</taxon>
        <taxon>Nocardiaceae</taxon>
        <taxon>Rhodococcoides</taxon>
    </lineage>
</organism>
<dbReference type="GO" id="GO:0000976">
    <property type="term" value="F:transcription cis-regulatory region binding"/>
    <property type="evidence" value="ECO:0007669"/>
    <property type="project" value="TreeGrafter"/>
</dbReference>
<dbReference type="AlphaFoldDB" id="A0A239MY12"/>
<dbReference type="PANTHER" id="PTHR30055:SF234">
    <property type="entry name" value="HTH-TYPE TRANSCRIPTIONAL REGULATOR BETI"/>
    <property type="match status" value="1"/>
</dbReference>
<accession>A0A239MY12</accession>
<dbReference type="PANTHER" id="PTHR30055">
    <property type="entry name" value="HTH-TYPE TRANSCRIPTIONAL REGULATOR RUTR"/>
    <property type="match status" value="1"/>
</dbReference>
<dbReference type="InterPro" id="IPR036271">
    <property type="entry name" value="Tet_transcr_reg_TetR-rel_C_sf"/>
</dbReference>
<proteinExistence type="predicted"/>
<dbReference type="EMBL" id="FZOW01000024">
    <property type="protein sequence ID" value="SNT47380.1"/>
    <property type="molecule type" value="Genomic_DNA"/>
</dbReference>
<feature type="domain" description="HTH tetR-type" evidence="5">
    <location>
        <begin position="56"/>
        <end position="116"/>
    </location>
</feature>
<keyword evidence="7" id="KW-1185">Reference proteome</keyword>
<name>A0A239MY12_9NOCA</name>
<evidence type="ECO:0000313" key="6">
    <source>
        <dbReference type="EMBL" id="SNT47380.1"/>
    </source>
</evidence>
<evidence type="ECO:0000256" key="4">
    <source>
        <dbReference type="PROSITE-ProRule" id="PRU00335"/>
    </source>
</evidence>
<sequence>MQRGATPRTKDTVFASINDGQGTSMLAARDTSLQGNTMTMTPDRALNSPVQQKRARITRDVIVEAAATEFSRRGYAAASVNTIVAASERTKGAMYFHFRSKEALGQAVTAQASRRYAEIAEPWRTAALHPIDALGGLLDDVTAAAIGEPVLLAELRLGIDPDFPSDPAGRASRGWEDIALELANSAASDGCFAAPFDPTRFVHAAASMLAGGCLFAPMSDDPIALRARLDECIDAVVAAMTTPQAAARYRAYSSSIATQRA</sequence>
<keyword evidence="2 4" id="KW-0238">DNA-binding</keyword>
<evidence type="ECO:0000259" key="5">
    <source>
        <dbReference type="PROSITE" id="PS50977"/>
    </source>
</evidence>
<dbReference type="InterPro" id="IPR001647">
    <property type="entry name" value="HTH_TetR"/>
</dbReference>
<evidence type="ECO:0000256" key="3">
    <source>
        <dbReference type="ARBA" id="ARBA00023163"/>
    </source>
</evidence>
<dbReference type="SUPFAM" id="SSF48498">
    <property type="entry name" value="Tetracyclin repressor-like, C-terminal domain"/>
    <property type="match status" value="1"/>
</dbReference>
<keyword evidence="1" id="KW-0805">Transcription regulation</keyword>
<protein>
    <submittedName>
        <fullName evidence="6">DNA-binding transcriptional regulator, AcrR family</fullName>
    </submittedName>
</protein>
<evidence type="ECO:0000313" key="7">
    <source>
        <dbReference type="Proteomes" id="UP000198327"/>
    </source>
</evidence>
<dbReference type="Pfam" id="PF00440">
    <property type="entry name" value="TetR_N"/>
    <property type="match status" value="1"/>
</dbReference>
<dbReference type="InterPro" id="IPR050109">
    <property type="entry name" value="HTH-type_TetR-like_transc_reg"/>
</dbReference>
<dbReference type="GO" id="GO:0003700">
    <property type="term" value="F:DNA-binding transcription factor activity"/>
    <property type="evidence" value="ECO:0007669"/>
    <property type="project" value="TreeGrafter"/>
</dbReference>
<gene>
    <name evidence="6" type="ORF">SAMN05421642_12442</name>
</gene>
<dbReference type="Gene3D" id="1.10.357.10">
    <property type="entry name" value="Tetracycline Repressor, domain 2"/>
    <property type="match status" value="1"/>
</dbReference>
<reference evidence="7" key="1">
    <citation type="submission" date="2017-06" db="EMBL/GenBank/DDBJ databases">
        <authorList>
            <person name="Varghese N."/>
            <person name="Submissions S."/>
        </authorList>
    </citation>
    <scope>NUCLEOTIDE SEQUENCE [LARGE SCALE GENOMIC DNA]</scope>
    <source>
        <strain evidence="7">JCM 23211</strain>
    </source>
</reference>
<dbReference type="SUPFAM" id="SSF46689">
    <property type="entry name" value="Homeodomain-like"/>
    <property type="match status" value="1"/>
</dbReference>
<evidence type="ECO:0000256" key="1">
    <source>
        <dbReference type="ARBA" id="ARBA00023015"/>
    </source>
</evidence>
<dbReference type="InterPro" id="IPR009057">
    <property type="entry name" value="Homeodomain-like_sf"/>
</dbReference>
<feature type="DNA-binding region" description="H-T-H motif" evidence="4">
    <location>
        <begin position="79"/>
        <end position="98"/>
    </location>
</feature>